<sequence length="85" mass="9951">MYFSFFVLLACGEREVEYEGRTEQLVQSKRGINVVNEVFQATRSVLYMCQKRASTLYIFPTALCRMSRTLRPVCIGQYPRMLIEL</sequence>
<protein>
    <recommendedName>
        <fullName evidence="3">Secreted protein</fullName>
    </recommendedName>
</protein>
<organism evidence="1 2">
    <name type="scientific">Acorus gramineus</name>
    <name type="common">Dwarf sweet flag</name>
    <dbReference type="NCBI Taxonomy" id="55184"/>
    <lineage>
        <taxon>Eukaryota</taxon>
        <taxon>Viridiplantae</taxon>
        <taxon>Streptophyta</taxon>
        <taxon>Embryophyta</taxon>
        <taxon>Tracheophyta</taxon>
        <taxon>Spermatophyta</taxon>
        <taxon>Magnoliopsida</taxon>
        <taxon>Liliopsida</taxon>
        <taxon>Acoraceae</taxon>
        <taxon>Acorus</taxon>
    </lineage>
</organism>
<evidence type="ECO:0008006" key="3">
    <source>
        <dbReference type="Google" id="ProtNLM"/>
    </source>
</evidence>
<dbReference type="EMBL" id="JAUJYN010000027">
    <property type="protein sequence ID" value="KAK1258051.1"/>
    <property type="molecule type" value="Genomic_DNA"/>
</dbReference>
<evidence type="ECO:0000313" key="1">
    <source>
        <dbReference type="EMBL" id="KAK1258051.1"/>
    </source>
</evidence>
<evidence type="ECO:0000313" key="2">
    <source>
        <dbReference type="Proteomes" id="UP001179952"/>
    </source>
</evidence>
<dbReference type="Proteomes" id="UP001179952">
    <property type="component" value="Unassembled WGS sequence"/>
</dbReference>
<proteinExistence type="predicted"/>
<gene>
    <name evidence="1" type="ORF">QJS04_geneDACA014309</name>
</gene>
<comment type="caution">
    <text evidence="1">The sequence shown here is derived from an EMBL/GenBank/DDBJ whole genome shotgun (WGS) entry which is preliminary data.</text>
</comment>
<name>A0AAV9A0C1_ACOGR</name>
<accession>A0AAV9A0C1</accession>
<reference evidence="1" key="2">
    <citation type="submission" date="2023-06" db="EMBL/GenBank/DDBJ databases">
        <authorList>
            <person name="Ma L."/>
            <person name="Liu K.-W."/>
            <person name="Li Z."/>
            <person name="Hsiao Y.-Y."/>
            <person name="Qi Y."/>
            <person name="Fu T."/>
            <person name="Tang G."/>
            <person name="Zhang D."/>
            <person name="Sun W.-H."/>
            <person name="Liu D.-K."/>
            <person name="Li Y."/>
            <person name="Chen G.-Z."/>
            <person name="Liu X.-D."/>
            <person name="Liao X.-Y."/>
            <person name="Jiang Y.-T."/>
            <person name="Yu X."/>
            <person name="Hao Y."/>
            <person name="Huang J."/>
            <person name="Zhao X.-W."/>
            <person name="Ke S."/>
            <person name="Chen Y.-Y."/>
            <person name="Wu W.-L."/>
            <person name="Hsu J.-L."/>
            <person name="Lin Y.-F."/>
            <person name="Huang M.-D."/>
            <person name="Li C.-Y."/>
            <person name="Huang L."/>
            <person name="Wang Z.-W."/>
            <person name="Zhao X."/>
            <person name="Zhong W.-Y."/>
            <person name="Peng D.-H."/>
            <person name="Ahmad S."/>
            <person name="Lan S."/>
            <person name="Zhang J.-S."/>
            <person name="Tsai W.-C."/>
            <person name="Van De Peer Y."/>
            <person name="Liu Z.-J."/>
        </authorList>
    </citation>
    <scope>NUCLEOTIDE SEQUENCE</scope>
    <source>
        <strain evidence="1">SCP</strain>
        <tissue evidence="1">Leaves</tissue>
    </source>
</reference>
<reference evidence="1" key="1">
    <citation type="journal article" date="2023" name="Nat. Commun.">
        <title>Diploid and tetraploid genomes of Acorus and the evolution of monocots.</title>
        <authorList>
            <person name="Ma L."/>
            <person name="Liu K.W."/>
            <person name="Li Z."/>
            <person name="Hsiao Y.Y."/>
            <person name="Qi Y."/>
            <person name="Fu T."/>
            <person name="Tang G.D."/>
            <person name="Zhang D."/>
            <person name="Sun W.H."/>
            <person name="Liu D.K."/>
            <person name="Li Y."/>
            <person name="Chen G.Z."/>
            <person name="Liu X.D."/>
            <person name="Liao X.Y."/>
            <person name="Jiang Y.T."/>
            <person name="Yu X."/>
            <person name="Hao Y."/>
            <person name="Huang J."/>
            <person name="Zhao X.W."/>
            <person name="Ke S."/>
            <person name="Chen Y.Y."/>
            <person name="Wu W.L."/>
            <person name="Hsu J.L."/>
            <person name="Lin Y.F."/>
            <person name="Huang M.D."/>
            <person name="Li C.Y."/>
            <person name="Huang L."/>
            <person name="Wang Z.W."/>
            <person name="Zhao X."/>
            <person name="Zhong W.Y."/>
            <person name="Peng D.H."/>
            <person name="Ahmad S."/>
            <person name="Lan S."/>
            <person name="Zhang J.S."/>
            <person name="Tsai W.C."/>
            <person name="Van de Peer Y."/>
            <person name="Liu Z.J."/>
        </authorList>
    </citation>
    <scope>NUCLEOTIDE SEQUENCE</scope>
    <source>
        <strain evidence="1">SCP</strain>
    </source>
</reference>
<dbReference type="AlphaFoldDB" id="A0AAV9A0C1"/>
<keyword evidence="2" id="KW-1185">Reference proteome</keyword>